<comment type="caution">
    <text evidence="2">The sequence shown here is derived from an EMBL/GenBank/DDBJ whole genome shotgun (WGS) entry which is preliminary data.</text>
</comment>
<evidence type="ECO:0000313" key="3">
    <source>
        <dbReference type="Proteomes" id="UP001244011"/>
    </source>
</evidence>
<dbReference type="EMBL" id="MU839030">
    <property type="protein sequence ID" value="KAK1763147.1"/>
    <property type="molecule type" value="Genomic_DNA"/>
</dbReference>
<organism evidence="2 3">
    <name type="scientific">Phialemonium atrogriseum</name>
    <dbReference type="NCBI Taxonomy" id="1093897"/>
    <lineage>
        <taxon>Eukaryota</taxon>
        <taxon>Fungi</taxon>
        <taxon>Dikarya</taxon>
        <taxon>Ascomycota</taxon>
        <taxon>Pezizomycotina</taxon>
        <taxon>Sordariomycetes</taxon>
        <taxon>Sordariomycetidae</taxon>
        <taxon>Cephalothecales</taxon>
        <taxon>Cephalothecaceae</taxon>
        <taxon>Phialemonium</taxon>
    </lineage>
</organism>
<sequence>MDPPPYYLAATVASRPLLLGFIRRRSWFSARCRRGTGGTRHYYQPGRDNRDEDEALSRCTPRLDHSGRGRRQQEPRLSRRYIPPPERCHSQPPWSRAMFPVWNANERHTSFNCEGHWRENAGDGEAEPCPRAGPGPGIASSQKYPASTVLASWPCEATGRAILEALISQEGARSQRRPRTATKKTWCDSNPNRLFYMAPRSIRQSETLCIEAFLYSPMTVPYAPRCKEFHDRRGDFKDMRHRSPRLCRPFLEMKKKGEKGVNKY</sequence>
<dbReference type="AlphaFoldDB" id="A0AAJ0BU84"/>
<evidence type="ECO:0000256" key="1">
    <source>
        <dbReference type="SAM" id="MobiDB-lite"/>
    </source>
</evidence>
<feature type="region of interest" description="Disordered" evidence="1">
    <location>
        <begin position="38"/>
        <end position="89"/>
    </location>
</feature>
<dbReference type="GeneID" id="85306184"/>
<protein>
    <submittedName>
        <fullName evidence="2">Uncharacterized protein</fullName>
    </submittedName>
</protein>
<gene>
    <name evidence="2" type="ORF">QBC33DRAFT_250620</name>
</gene>
<proteinExistence type="predicted"/>
<feature type="compositionally biased region" description="Basic and acidic residues" evidence="1">
    <location>
        <begin position="61"/>
        <end position="77"/>
    </location>
</feature>
<keyword evidence="3" id="KW-1185">Reference proteome</keyword>
<dbReference type="Proteomes" id="UP001244011">
    <property type="component" value="Unassembled WGS sequence"/>
</dbReference>
<reference evidence="2" key="1">
    <citation type="submission" date="2023-06" db="EMBL/GenBank/DDBJ databases">
        <title>Genome-scale phylogeny and comparative genomics of the fungal order Sordariales.</title>
        <authorList>
            <consortium name="Lawrence Berkeley National Laboratory"/>
            <person name="Hensen N."/>
            <person name="Bonometti L."/>
            <person name="Westerberg I."/>
            <person name="Brannstrom I.O."/>
            <person name="Guillou S."/>
            <person name="Cros-Aarteil S."/>
            <person name="Calhoun S."/>
            <person name="Haridas S."/>
            <person name="Kuo A."/>
            <person name="Mondo S."/>
            <person name="Pangilinan J."/>
            <person name="Riley R."/>
            <person name="Labutti K."/>
            <person name="Andreopoulos B."/>
            <person name="Lipzen A."/>
            <person name="Chen C."/>
            <person name="Yanf M."/>
            <person name="Daum C."/>
            <person name="Ng V."/>
            <person name="Clum A."/>
            <person name="Steindorff A."/>
            <person name="Ohm R."/>
            <person name="Martin F."/>
            <person name="Silar P."/>
            <person name="Natvig D."/>
            <person name="Lalanne C."/>
            <person name="Gautier V."/>
            <person name="Ament-Velasquez S.L."/>
            <person name="Kruys A."/>
            <person name="Hutchinson M.I."/>
            <person name="Powell A.J."/>
            <person name="Barry K."/>
            <person name="Miller A.N."/>
            <person name="Grigoriev I.V."/>
            <person name="Debuchy R."/>
            <person name="Gladieux P."/>
            <person name="Thoren M.H."/>
            <person name="Johannesson H."/>
        </authorList>
    </citation>
    <scope>NUCLEOTIDE SEQUENCE</scope>
    <source>
        <strain evidence="2">8032-3</strain>
    </source>
</reference>
<dbReference type="RefSeq" id="XP_060279360.1">
    <property type="nucleotide sequence ID" value="XM_060422997.1"/>
</dbReference>
<feature type="region of interest" description="Disordered" evidence="1">
    <location>
        <begin position="122"/>
        <end position="142"/>
    </location>
</feature>
<accession>A0AAJ0BU84</accession>
<name>A0AAJ0BU84_9PEZI</name>
<evidence type="ECO:0000313" key="2">
    <source>
        <dbReference type="EMBL" id="KAK1763147.1"/>
    </source>
</evidence>